<organism evidence="1 2">
    <name type="scientific">Paenibacillus riograndensis SBR5</name>
    <dbReference type="NCBI Taxonomy" id="1073571"/>
    <lineage>
        <taxon>Bacteria</taxon>
        <taxon>Bacillati</taxon>
        <taxon>Bacillota</taxon>
        <taxon>Bacilli</taxon>
        <taxon>Bacillales</taxon>
        <taxon>Paenibacillaceae</taxon>
        <taxon>Paenibacillus</taxon>
        <taxon>Paenibacillus sonchi group</taxon>
    </lineage>
</organism>
<dbReference type="KEGG" id="pri:PRIO_5837"/>
<dbReference type="PATRIC" id="fig|1073571.4.peg.6267"/>
<protein>
    <recommendedName>
        <fullName evidence="3">DUF4432 domain-containing protein</fullName>
    </recommendedName>
</protein>
<dbReference type="HOGENOM" id="CLU_751927_0_0_9"/>
<dbReference type="RefSeq" id="WP_020431470.1">
    <property type="nucleotide sequence ID" value="NZ_AGBD01001290.1"/>
</dbReference>
<evidence type="ECO:0008006" key="3">
    <source>
        <dbReference type="Google" id="ProtNLM"/>
    </source>
</evidence>
<dbReference type="Pfam" id="PF14486">
    <property type="entry name" value="DUF4432"/>
    <property type="match status" value="1"/>
</dbReference>
<dbReference type="InterPro" id="IPR027839">
    <property type="entry name" value="DUF4432"/>
</dbReference>
<gene>
    <name evidence="1" type="ORF">PRIO_5837</name>
</gene>
<dbReference type="GO" id="GO:0030246">
    <property type="term" value="F:carbohydrate binding"/>
    <property type="evidence" value="ECO:0007669"/>
    <property type="project" value="InterPro"/>
</dbReference>
<evidence type="ECO:0000313" key="1">
    <source>
        <dbReference type="EMBL" id="CQR58224.1"/>
    </source>
</evidence>
<dbReference type="STRING" id="483937.AMQ84_17580"/>
<accession>A0A0E4CZ56</accession>
<evidence type="ECO:0000313" key="2">
    <source>
        <dbReference type="Proteomes" id="UP000033163"/>
    </source>
</evidence>
<dbReference type="InterPro" id="IPR014718">
    <property type="entry name" value="GH-type_carb-bd"/>
</dbReference>
<dbReference type="EMBL" id="LN831776">
    <property type="protein sequence ID" value="CQR58224.1"/>
    <property type="molecule type" value="Genomic_DNA"/>
</dbReference>
<dbReference type="Proteomes" id="UP000033163">
    <property type="component" value="Chromosome I"/>
</dbReference>
<name>A0A0E4CZ56_9BACL</name>
<dbReference type="Gene3D" id="2.70.98.10">
    <property type="match status" value="1"/>
</dbReference>
<sequence>MNNKQINILMLTQMQPDIPHALPGGGFVTLTLFTDRFGSQLHLLTVSNGRLAFTVILERGMDIGEIKLESEKISWERDERYLLHPDHVDLSDNEHSGWDSGFYAAVAAIGPEIFGTPDEVRTVHGTGSYSPALLESLRLVWDERQICLEGIVPVRGYGTLPVYEKTIRIITNYGAAALFRKDTVRNLTDTAQPVDDGYHIQLSGAFISGGGSYVLPVTAKKLLLRDSAPPEKDPFAVYAAETRLDPIRCYQYVPEPVEGLSDLPQVRDYCAASGDGQELTAEMLVNTGNDAAAYVIRSLQCYPRSLLAKRAIEDCMYALEPCKTRPNSMKQKTIDGEVVYVGPRGQCTGWIILGATRDRVEIDTLTHLIRSAAR</sequence>
<reference evidence="2" key="1">
    <citation type="submission" date="2015-03" db="EMBL/GenBank/DDBJ databases">
        <authorList>
            <person name="Wibberg D."/>
        </authorList>
    </citation>
    <scope>NUCLEOTIDE SEQUENCE [LARGE SCALE GENOMIC DNA]</scope>
</reference>
<dbReference type="AlphaFoldDB" id="A0A0E4CZ56"/>
<proteinExistence type="predicted"/>